<dbReference type="GO" id="GO:0016020">
    <property type="term" value="C:membrane"/>
    <property type="evidence" value="ECO:0007669"/>
    <property type="project" value="UniProtKB-SubCell"/>
</dbReference>
<feature type="transmembrane region" description="Helical" evidence="7">
    <location>
        <begin position="82"/>
        <end position="101"/>
    </location>
</feature>
<evidence type="ECO:0000256" key="7">
    <source>
        <dbReference type="SAM" id="Phobius"/>
    </source>
</evidence>
<feature type="transmembrane region" description="Helical" evidence="7">
    <location>
        <begin position="48"/>
        <end position="70"/>
    </location>
</feature>
<comment type="caution">
    <text evidence="8">The sequence shown here is derived from an EMBL/GenBank/DDBJ whole genome shotgun (WGS) entry which is preliminary data.</text>
</comment>
<proteinExistence type="predicted"/>
<dbReference type="PANTHER" id="PTHR34341:SF1">
    <property type="entry name" value="TRANSMEMBRANE PROTEIN 107"/>
    <property type="match status" value="1"/>
</dbReference>
<keyword evidence="3 7" id="KW-0812">Transmembrane</keyword>
<dbReference type="GO" id="GO:1905515">
    <property type="term" value="P:non-motile cilium assembly"/>
    <property type="evidence" value="ECO:0007669"/>
    <property type="project" value="TreeGrafter"/>
</dbReference>
<dbReference type="PANTHER" id="PTHR34341">
    <property type="entry name" value="TRANSMEMBRANE PROTEIN 107"/>
    <property type="match status" value="1"/>
</dbReference>
<keyword evidence="4" id="KW-0970">Cilium biogenesis/degradation</keyword>
<keyword evidence="5 7" id="KW-1133">Transmembrane helix</keyword>
<protein>
    <recommendedName>
        <fullName evidence="2">Transmembrane protein 107</fullName>
    </recommendedName>
</protein>
<dbReference type="Pfam" id="PF14995">
    <property type="entry name" value="TMEM107"/>
    <property type="match status" value="1"/>
</dbReference>
<dbReference type="GO" id="GO:0036038">
    <property type="term" value="C:MKS complex"/>
    <property type="evidence" value="ECO:0007669"/>
    <property type="project" value="TreeGrafter"/>
</dbReference>
<comment type="subcellular location">
    <subcellularLocation>
        <location evidence="1">Membrane</location>
        <topology evidence="1">Multi-pass membrane protein</topology>
    </subcellularLocation>
</comment>
<dbReference type="GO" id="GO:1904491">
    <property type="term" value="P:protein localization to ciliary transition zone"/>
    <property type="evidence" value="ECO:0007669"/>
    <property type="project" value="TreeGrafter"/>
</dbReference>
<dbReference type="InterPro" id="IPR029248">
    <property type="entry name" value="TMEM107"/>
</dbReference>
<dbReference type="AlphaFoldDB" id="A0AAD9NX56"/>
<gene>
    <name evidence="8" type="ORF">NP493_283g04012</name>
</gene>
<reference evidence="8" key="1">
    <citation type="journal article" date="2023" name="Mol. Biol. Evol.">
        <title>Third-Generation Sequencing Reveals the Adaptive Role of the Epigenome in Three Deep-Sea Polychaetes.</title>
        <authorList>
            <person name="Perez M."/>
            <person name="Aroh O."/>
            <person name="Sun Y."/>
            <person name="Lan Y."/>
            <person name="Juniper S.K."/>
            <person name="Young C.R."/>
            <person name="Angers B."/>
            <person name="Qian P.Y."/>
        </authorList>
    </citation>
    <scope>NUCLEOTIDE SEQUENCE</scope>
    <source>
        <strain evidence="8">R07B-5</strain>
    </source>
</reference>
<name>A0AAD9NX56_RIDPI</name>
<accession>A0AAD9NX56</accession>
<feature type="transmembrane region" description="Helical" evidence="7">
    <location>
        <begin position="7"/>
        <end position="28"/>
    </location>
</feature>
<evidence type="ECO:0000256" key="5">
    <source>
        <dbReference type="ARBA" id="ARBA00022989"/>
    </source>
</evidence>
<feature type="transmembrane region" description="Helical" evidence="7">
    <location>
        <begin position="107"/>
        <end position="134"/>
    </location>
</feature>
<evidence type="ECO:0000256" key="1">
    <source>
        <dbReference type="ARBA" id="ARBA00004141"/>
    </source>
</evidence>
<evidence type="ECO:0000313" key="8">
    <source>
        <dbReference type="EMBL" id="KAK2184090.1"/>
    </source>
</evidence>
<dbReference type="EMBL" id="JAODUO010000283">
    <property type="protein sequence ID" value="KAK2184090.1"/>
    <property type="molecule type" value="Genomic_DNA"/>
</dbReference>
<organism evidence="8 9">
    <name type="scientific">Ridgeia piscesae</name>
    <name type="common">Tubeworm</name>
    <dbReference type="NCBI Taxonomy" id="27915"/>
    <lineage>
        <taxon>Eukaryota</taxon>
        <taxon>Metazoa</taxon>
        <taxon>Spiralia</taxon>
        <taxon>Lophotrochozoa</taxon>
        <taxon>Annelida</taxon>
        <taxon>Polychaeta</taxon>
        <taxon>Sedentaria</taxon>
        <taxon>Canalipalpata</taxon>
        <taxon>Sabellida</taxon>
        <taxon>Siboglinidae</taxon>
        <taxon>Ridgeia</taxon>
    </lineage>
</organism>
<evidence type="ECO:0000256" key="6">
    <source>
        <dbReference type="ARBA" id="ARBA00023136"/>
    </source>
</evidence>
<evidence type="ECO:0000256" key="4">
    <source>
        <dbReference type="ARBA" id="ARBA00022794"/>
    </source>
</evidence>
<dbReference type="Proteomes" id="UP001209878">
    <property type="component" value="Unassembled WGS sequence"/>
</dbReference>
<sequence length="136" mass="15097">MGVNGLVPARFLTLVSHLIITIVIFMNLDENVTACLPLDHTSADYDFNTNLLMVGLILTLVFLGIEFVCFLSGISMFMPIQCLISTFAHAGASIALSYFIVDVWKCYNYYYVFAICSAFPVFTELVVVVGAMVFRV</sequence>
<evidence type="ECO:0000256" key="3">
    <source>
        <dbReference type="ARBA" id="ARBA00022692"/>
    </source>
</evidence>
<keyword evidence="9" id="KW-1185">Reference proteome</keyword>
<evidence type="ECO:0000313" key="9">
    <source>
        <dbReference type="Proteomes" id="UP001209878"/>
    </source>
</evidence>
<keyword evidence="6 7" id="KW-0472">Membrane</keyword>
<evidence type="ECO:0000256" key="2">
    <source>
        <dbReference type="ARBA" id="ARBA00015652"/>
    </source>
</evidence>